<accession>A0A0C1N343</accession>
<dbReference type="EMBL" id="JHEG04000001">
    <property type="protein sequence ID" value="KAF3889761.1"/>
    <property type="molecule type" value="Genomic_DNA"/>
</dbReference>
<keyword evidence="3" id="KW-1185">Reference proteome</keyword>
<dbReference type="AlphaFoldDB" id="A0A0C1N343"/>
<evidence type="ECO:0000313" key="3">
    <source>
        <dbReference type="Proteomes" id="UP000029738"/>
    </source>
</evidence>
<dbReference type="EMBL" id="JHEG02000059">
    <property type="protein sequence ID" value="KIE06861.1"/>
    <property type="molecule type" value="Genomic_DNA"/>
</dbReference>
<dbReference type="OrthoDB" id="502358at2"/>
<organism evidence="2">
    <name type="scientific">Tolypothrix bouteillei VB521301</name>
    <dbReference type="NCBI Taxonomy" id="1479485"/>
    <lineage>
        <taxon>Bacteria</taxon>
        <taxon>Bacillati</taxon>
        <taxon>Cyanobacteriota</taxon>
        <taxon>Cyanophyceae</taxon>
        <taxon>Nostocales</taxon>
        <taxon>Tolypothrichaceae</taxon>
        <taxon>Tolypothrix</taxon>
    </lineage>
</organism>
<reference evidence="1" key="2">
    <citation type="submission" date="2019-11" db="EMBL/GenBank/DDBJ databases">
        <title>Improved Assembly of Tolypothrix boutellei genome.</title>
        <authorList>
            <person name="Sarangi A.N."/>
            <person name="Mukherjee M."/>
            <person name="Ghosh S."/>
            <person name="Singh D."/>
            <person name="Das A."/>
            <person name="Kant S."/>
            <person name="Prusty A."/>
            <person name="Tripathy S."/>
        </authorList>
    </citation>
    <scope>NUCLEOTIDE SEQUENCE</scope>
    <source>
        <strain evidence="1">VB521301</strain>
    </source>
</reference>
<sequence>MNSTKKVFSYSLLSLLLFNNILTFHQKAIGSQSITDKPNLEKSLLEEQNRIAQGQKRICLRSFCIDKSSFTETFLAKQIRVLVEQNAPVTANSNNLYPLVSSLPGGSFRPNILDLEGASPKQILPAGDYVIPVKVYSLQRVASSPNGHRYLLGRYGGSRKEVLAALNRSAASSDVSQKDLQNLSWAVQAGASYKDMPAEMQALVNKLIPQYRSALKPGWWEEIEQLWNQSSQALHLHSLQEFLTRNLGDTGRSLFAMKQVRDRLVAKGGNWRNLADLFLINDGTAGAGNVLETPWSQVGEGVYARFVTEGNANDTGLLQLRIMDGKVAQKGMTNGNKGIPLLPIIARAMTVYELYQIITTLVALPEGNKNIQPLTMSPDLFSVTKDLVEIGIKFCERRSAPRGRLLKAMNILCSIAGETPRITKLKVKEFHH</sequence>
<evidence type="ECO:0000313" key="2">
    <source>
        <dbReference type="EMBL" id="KIE06861.1"/>
    </source>
</evidence>
<protein>
    <submittedName>
        <fullName evidence="2">Uncharacterized protein</fullName>
    </submittedName>
</protein>
<proteinExistence type="predicted"/>
<reference evidence="2" key="1">
    <citation type="journal article" date="2015" name="Genome Announc.">
        <title>Draft Genome Sequence of Tolypothrix boutellei Strain VB521301.</title>
        <authorList>
            <person name="Chandrababunaidu M.M."/>
            <person name="Singh D."/>
            <person name="Sen D."/>
            <person name="Bhan S."/>
            <person name="Das S."/>
            <person name="Gupta A."/>
            <person name="Adhikary S.P."/>
            <person name="Tripathy S."/>
        </authorList>
    </citation>
    <scope>NUCLEOTIDE SEQUENCE</scope>
    <source>
        <strain evidence="2">VB521301</strain>
    </source>
</reference>
<name>A0A0C1N343_9CYAN</name>
<evidence type="ECO:0000313" key="1">
    <source>
        <dbReference type="EMBL" id="KAF3889761.1"/>
    </source>
</evidence>
<dbReference type="RefSeq" id="WP_038080409.1">
    <property type="nucleotide sequence ID" value="NZ_JHEG04000001.1"/>
</dbReference>
<gene>
    <name evidence="2" type="ORF">DA73_0236995</name>
    <name evidence="1" type="ORF">DA73_0400033070</name>
</gene>
<comment type="caution">
    <text evidence="2">The sequence shown here is derived from an EMBL/GenBank/DDBJ whole genome shotgun (WGS) entry which is preliminary data.</text>
</comment>
<dbReference type="Proteomes" id="UP000029738">
    <property type="component" value="Unassembled WGS sequence"/>
</dbReference>